<evidence type="ECO:0000313" key="2">
    <source>
        <dbReference type="EMBL" id="OZM74634.1"/>
    </source>
</evidence>
<dbReference type="InterPro" id="IPR032708">
    <property type="entry name" value="McjB_C"/>
</dbReference>
<dbReference type="InterPro" id="IPR053521">
    <property type="entry name" value="McjB-like"/>
</dbReference>
<name>A0A263D7X7_9PSEU</name>
<evidence type="ECO:0000313" key="3">
    <source>
        <dbReference type="Proteomes" id="UP000242444"/>
    </source>
</evidence>
<dbReference type="Pfam" id="PF13471">
    <property type="entry name" value="Transglut_core3"/>
    <property type="match status" value="1"/>
</dbReference>
<dbReference type="NCBIfam" id="NF033537">
    <property type="entry name" value="lasso_biosyn_B2"/>
    <property type="match status" value="1"/>
</dbReference>
<dbReference type="EMBL" id="NKYE01000002">
    <property type="protein sequence ID" value="OZM74634.1"/>
    <property type="molecule type" value="Genomic_DNA"/>
</dbReference>
<gene>
    <name evidence="2" type="ORF">CFN78_04180</name>
</gene>
<organism evidence="2 3">
    <name type="scientific">Amycolatopsis antarctica</name>
    <dbReference type="NCBI Taxonomy" id="1854586"/>
    <lineage>
        <taxon>Bacteria</taxon>
        <taxon>Bacillati</taxon>
        <taxon>Actinomycetota</taxon>
        <taxon>Actinomycetes</taxon>
        <taxon>Pseudonocardiales</taxon>
        <taxon>Pseudonocardiaceae</taxon>
        <taxon>Amycolatopsis</taxon>
    </lineage>
</organism>
<proteinExistence type="predicted"/>
<sequence>MIPWHERMRRRRPALWIGTRLAICLARGLTLLSPYRSEQVMTALRGRARPATAEEADEALRSVLSSSLALNAHKACLPRSIAAALTSRLLGRWPTWCTGVGVTPPFNAHAWVEVDGVPIGESDNGTGFTRTITVASAG</sequence>
<dbReference type="Proteomes" id="UP000242444">
    <property type="component" value="Unassembled WGS sequence"/>
</dbReference>
<accession>A0A263D7X7</accession>
<dbReference type="OrthoDB" id="583768at2"/>
<dbReference type="AlphaFoldDB" id="A0A263D7X7"/>
<reference evidence="2 3" key="1">
    <citation type="submission" date="2017-07" db="EMBL/GenBank/DDBJ databases">
        <title>Amycolatopsis antarcticus sp. nov., isolated from the surface of an Antarcticus brown macroalga.</title>
        <authorList>
            <person name="Wang J."/>
            <person name="Leiva S."/>
            <person name="Huang J."/>
            <person name="Huang Y."/>
        </authorList>
    </citation>
    <scope>NUCLEOTIDE SEQUENCE [LARGE SCALE GENOMIC DNA]</scope>
    <source>
        <strain evidence="2 3">AU-G6</strain>
    </source>
</reference>
<feature type="domain" description="Microcin J25-processing protein McjB C-terminal" evidence="1">
    <location>
        <begin position="23"/>
        <end position="132"/>
    </location>
</feature>
<dbReference type="InParanoid" id="A0A263D7X7"/>
<evidence type="ECO:0000259" key="1">
    <source>
        <dbReference type="Pfam" id="PF13471"/>
    </source>
</evidence>
<protein>
    <submittedName>
        <fullName evidence="2">Polyketide beta-ketoacyl synthase</fullName>
    </submittedName>
</protein>
<keyword evidence="3" id="KW-1185">Reference proteome</keyword>
<comment type="caution">
    <text evidence="2">The sequence shown here is derived from an EMBL/GenBank/DDBJ whole genome shotgun (WGS) entry which is preliminary data.</text>
</comment>